<reference evidence="8" key="1">
    <citation type="submission" date="2023-08" db="EMBL/GenBank/DDBJ databases">
        <authorList>
            <person name="Messyasz A."/>
            <person name="Mannisto M.K."/>
            <person name="Kerkhof L.J."/>
            <person name="Haggblom M."/>
        </authorList>
    </citation>
    <scope>NUCLEOTIDE SEQUENCE</scope>
    <source>
        <strain evidence="8">M8UP39</strain>
    </source>
</reference>
<dbReference type="NCBIfam" id="NF000955">
    <property type="entry name" value="PRK00099.1-1"/>
    <property type="match status" value="1"/>
</dbReference>
<keyword evidence="6" id="KW-0694">RNA-binding</keyword>
<evidence type="ECO:0000256" key="7">
    <source>
        <dbReference type="SAM" id="MobiDB-lite"/>
    </source>
</evidence>
<dbReference type="HAMAP" id="MF_00362">
    <property type="entry name" value="Ribosomal_uL10"/>
    <property type="match status" value="1"/>
</dbReference>
<name>A0AAU7YZ69_9BACT</name>
<dbReference type="PANTHER" id="PTHR11560">
    <property type="entry name" value="39S RIBOSOMAL PROTEIN L10, MITOCHONDRIAL"/>
    <property type="match status" value="1"/>
</dbReference>
<sequence length="255" mass="26096">MALSRASKTEKVKQLATELEHSTSAIIGTFKGLTAAKDFELRKTVRAAGGNYHVVKNKLAARASEGTKIESALQGLKGVSAVAYTSGDPVALAKALSTWVKDNAEFTFKLGIVDGKVIDVREIGDLATMPGKEELFSKLLFLIQSPAQRLATVINATGRDLAVVINQGVEKGKFAGAAAPAAVEAPKAEAAVVETPAAEAPVAEAPVAEAPAAEGQLIAEAHAVEAPAADATAEQPENSTASQGGEAATTDPVEG</sequence>
<dbReference type="GO" id="GO:1990904">
    <property type="term" value="C:ribonucleoprotein complex"/>
    <property type="evidence" value="ECO:0007669"/>
    <property type="project" value="UniProtKB-KW"/>
</dbReference>
<dbReference type="InterPro" id="IPR047865">
    <property type="entry name" value="Ribosomal_uL10_bac_type"/>
</dbReference>
<dbReference type="RefSeq" id="WP_353071924.1">
    <property type="nucleotide sequence ID" value="NZ_CP132938.1"/>
</dbReference>
<keyword evidence="4 6" id="KW-0687">Ribonucleoprotein</keyword>
<feature type="region of interest" description="Disordered" evidence="7">
    <location>
        <begin position="220"/>
        <end position="255"/>
    </location>
</feature>
<dbReference type="EMBL" id="CP132938">
    <property type="protein sequence ID" value="XCB21918.1"/>
    <property type="molecule type" value="Genomic_DNA"/>
</dbReference>
<evidence type="ECO:0000256" key="3">
    <source>
        <dbReference type="ARBA" id="ARBA00022980"/>
    </source>
</evidence>
<proteinExistence type="inferred from homology"/>
<evidence type="ECO:0000256" key="6">
    <source>
        <dbReference type="HAMAP-Rule" id="MF_00362"/>
    </source>
</evidence>
<dbReference type="InterPro" id="IPR043141">
    <property type="entry name" value="Ribosomal_uL10-like_sf"/>
</dbReference>
<dbReference type="GO" id="GO:0005840">
    <property type="term" value="C:ribosome"/>
    <property type="evidence" value="ECO:0007669"/>
    <property type="project" value="UniProtKB-KW"/>
</dbReference>
<reference evidence="8" key="2">
    <citation type="journal article" date="2024" name="Environ. Microbiol.">
        <title>Genome analysis and description of Tunturibacter gen. nov. expands the diversity of Terriglobia in tundra soils.</title>
        <authorList>
            <person name="Messyasz A."/>
            <person name="Mannisto M.K."/>
            <person name="Kerkhof L.J."/>
            <person name="Haggblom M.M."/>
        </authorList>
    </citation>
    <scope>NUCLEOTIDE SEQUENCE</scope>
    <source>
        <strain evidence="8">M8UP39</strain>
    </source>
</reference>
<dbReference type="InterPro" id="IPR022973">
    <property type="entry name" value="Ribosomal_uL10_bac"/>
</dbReference>
<dbReference type="Gene3D" id="6.10.250.290">
    <property type="match status" value="1"/>
</dbReference>
<dbReference type="Gene3D" id="3.30.70.1730">
    <property type="match status" value="1"/>
</dbReference>
<dbReference type="Pfam" id="PF00466">
    <property type="entry name" value="Ribosomal_L10"/>
    <property type="match status" value="1"/>
</dbReference>
<accession>A0AAU7YZ69</accession>
<evidence type="ECO:0000256" key="2">
    <source>
        <dbReference type="ARBA" id="ARBA00008889"/>
    </source>
</evidence>
<evidence type="ECO:0000256" key="4">
    <source>
        <dbReference type="ARBA" id="ARBA00023274"/>
    </source>
</evidence>
<dbReference type="SUPFAM" id="SSF160369">
    <property type="entry name" value="Ribosomal protein L10-like"/>
    <property type="match status" value="1"/>
</dbReference>
<protein>
    <recommendedName>
        <fullName evidence="5 6">Large ribosomal subunit protein uL10</fullName>
    </recommendedName>
</protein>
<dbReference type="AlphaFoldDB" id="A0AAU7YZ69"/>
<comment type="subunit">
    <text evidence="6">Part of the ribosomal stalk of the 50S ribosomal subunit. The N-terminus interacts with L11 and the large rRNA to form the base of the stalk. The C-terminus forms an elongated spine to which L12 dimers bind in a sequential fashion forming a multimeric L10(L12)X complex.</text>
</comment>
<dbReference type="KEGG" id="tgi:RBB81_20375"/>
<comment type="function">
    <text evidence="1 6">Forms part of the ribosomal stalk, playing a central role in the interaction of the ribosome with GTP-bound translation factors.</text>
</comment>
<dbReference type="CDD" id="cd05797">
    <property type="entry name" value="Ribosomal_L10"/>
    <property type="match status" value="1"/>
</dbReference>
<dbReference type="GO" id="GO:0006412">
    <property type="term" value="P:translation"/>
    <property type="evidence" value="ECO:0007669"/>
    <property type="project" value="UniProtKB-UniRule"/>
</dbReference>
<evidence type="ECO:0000256" key="1">
    <source>
        <dbReference type="ARBA" id="ARBA00002633"/>
    </source>
</evidence>
<feature type="compositionally biased region" description="Low complexity" evidence="7">
    <location>
        <begin position="220"/>
        <end position="234"/>
    </location>
</feature>
<dbReference type="InterPro" id="IPR001790">
    <property type="entry name" value="Ribosomal_uL10"/>
</dbReference>
<evidence type="ECO:0000313" key="8">
    <source>
        <dbReference type="EMBL" id="XCB21918.1"/>
    </source>
</evidence>
<keyword evidence="6" id="KW-0699">rRNA-binding</keyword>
<comment type="similarity">
    <text evidence="2 6">Belongs to the universal ribosomal protein uL10 family.</text>
</comment>
<keyword evidence="3 6" id="KW-0689">Ribosomal protein</keyword>
<dbReference type="GO" id="GO:0070180">
    <property type="term" value="F:large ribosomal subunit rRNA binding"/>
    <property type="evidence" value="ECO:0007669"/>
    <property type="project" value="UniProtKB-UniRule"/>
</dbReference>
<evidence type="ECO:0000256" key="5">
    <source>
        <dbReference type="ARBA" id="ARBA00035202"/>
    </source>
</evidence>
<organism evidence="8">
    <name type="scientific">Tunturiibacter gelidiferens</name>
    <dbReference type="NCBI Taxonomy" id="3069689"/>
    <lineage>
        <taxon>Bacteria</taxon>
        <taxon>Pseudomonadati</taxon>
        <taxon>Acidobacteriota</taxon>
        <taxon>Terriglobia</taxon>
        <taxon>Terriglobales</taxon>
        <taxon>Acidobacteriaceae</taxon>
        <taxon>Tunturiibacter</taxon>
    </lineage>
</organism>
<gene>
    <name evidence="6 8" type="primary">rplJ</name>
    <name evidence="8" type="ORF">RBB81_20375</name>
</gene>